<dbReference type="AlphaFoldDB" id="A0A6J4VX13"/>
<sequence>MSRLAEQYGCPVEVTTEVIGGKWKSTILWWLRQSAKRPNELMQLIPGISQKVLTRQLRELEADGLIDRQVYQETPPRVEYSLTSQGETLRTITELMCDWGKTRRPGYRFGLLNLEGLHILVVADAPDACEQIRVELGVIRGAQVTTATVTMMSEQLRQVQVDVVIVDFEMTAEDLSVLSQQIQLLEAGQEKQLFVVALSDQLNRSRAFAQGFRIVLTKPVEPAELAAAIASFTGRLG</sequence>
<feature type="domain" description="HTH hxlR-type" evidence="6">
    <location>
        <begin position="10"/>
        <end position="108"/>
    </location>
</feature>
<dbReference type="PROSITE" id="PS50110">
    <property type="entry name" value="RESPONSE_REGULATORY"/>
    <property type="match status" value="1"/>
</dbReference>
<dbReference type="InterPro" id="IPR011991">
    <property type="entry name" value="ArsR-like_HTH"/>
</dbReference>
<dbReference type="InterPro" id="IPR036390">
    <property type="entry name" value="WH_DNA-bd_sf"/>
</dbReference>
<accession>A0A6J4VX13</accession>
<feature type="domain" description="Response regulatory" evidence="5">
    <location>
        <begin position="118"/>
        <end position="233"/>
    </location>
</feature>
<dbReference type="Gene3D" id="1.10.10.10">
    <property type="entry name" value="Winged helix-like DNA-binding domain superfamily/Winged helix DNA-binding domain"/>
    <property type="match status" value="1"/>
</dbReference>
<dbReference type="InterPro" id="IPR001789">
    <property type="entry name" value="Sig_transdc_resp-reg_receiver"/>
</dbReference>
<dbReference type="CDD" id="cd00090">
    <property type="entry name" value="HTH_ARSR"/>
    <property type="match status" value="1"/>
</dbReference>
<dbReference type="InterPro" id="IPR011006">
    <property type="entry name" value="CheY-like_superfamily"/>
</dbReference>
<keyword evidence="2" id="KW-0238">DNA-binding</keyword>
<dbReference type="Pfam" id="PF01638">
    <property type="entry name" value="HxlR"/>
    <property type="match status" value="1"/>
</dbReference>
<dbReference type="GO" id="GO:0000160">
    <property type="term" value="P:phosphorelay signal transduction system"/>
    <property type="evidence" value="ECO:0007669"/>
    <property type="project" value="InterPro"/>
</dbReference>
<dbReference type="PROSITE" id="PS51118">
    <property type="entry name" value="HTH_HXLR"/>
    <property type="match status" value="1"/>
</dbReference>
<dbReference type="SUPFAM" id="SSF46785">
    <property type="entry name" value="Winged helix' DNA-binding domain"/>
    <property type="match status" value="1"/>
</dbReference>
<dbReference type="Gene3D" id="3.40.50.2300">
    <property type="match status" value="1"/>
</dbReference>
<organism evidence="7">
    <name type="scientific">uncultured Synechococcales cyanobacterium</name>
    <dbReference type="NCBI Taxonomy" id="1936017"/>
    <lineage>
        <taxon>Bacteria</taxon>
        <taxon>Bacillati</taxon>
        <taxon>Cyanobacteriota</taxon>
        <taxon>Cyanophyceae</taxon>
        <taxon>Synechococcales</taxon>
        <taxon>environmental samples</taxon>
    </lineage>
</organism>
<evidence type="ECO:0000256" key="2">
    <source>
        <dbReference type="ARBA" id="ARBA00023125"/>
    </source>
</evidence>
<dbReference type="SUPFAM" id="SSF52172">
    <property type="entry name" value="CheY-like"/>
    <property type="match status" value="1"/>
</dbReference>
<proteinExistence type="predicted"/>
<evidence type="ECO:0000259" key="6">
    <source>
        <dbReference type="PROSITE" id="PS51118"/>
    </source>
</evidence>
<keyword evidence="1" id="KW-0805">Transcription regulation</keyword>
<dbReference type="PANTHER" id="PTHR33204">
    <property type="entry name" value="TRANSCRIPTIONAL REGULATOR, MARR FAMILY"/>
    <property type="match status" value="1"/>
</dbReference>
<keyword evidence="3" id="KW-0804">Transcription</keyword>
<evidence type="ECO:0000256" key="1">
    <source>
        <dbReference type="ARBA" id="ARBA00023015"/>
    </source>
</evidence>
<evidence type="ECO:0000259" key="5">
    <source>
        <dbReference type="PROSITE" id="PS50110"/>
    </source>
</evidence>
<dbReference type="SMART" id="SM00448">
    <property type="entry name" value="REC"/>
    <property type="match status" value="1"/>
</dbReference>
<dbReference type="InterPro" id="IPR002577">
    <property type="entry name" value="HTH_HxlR"/>
</dbReference>
<evidence type="ECO:0000313" key="7">
    <source>
        <dbReference type="EMBL" id="CAA9589843.1"/>
    </source>
</evidence>
<protein>
    <submittedName>
        <fullName evidence="7">Transcriptional regulator, HxlR family</fullName>
    </submittedName>
</protein>
<name>A0A6J4VX13_9CYAN</name>
<feature type="modified residue" description="4-aspartylphosphate" evidence="4">
    <location>
        <position position="167"/>
    </location>
</feature>
<reference evidence="7" key="1">
    <citation type="submission" date="2020-02" db="EMBL/GenBank/DDBJ databases">
        <authorList>
            <person name="Meier V. D."/>
        </authorList>
    </citation>
    <scope>NUCLEOTIDE SEQUENCE</scope>
    <source>
        <strain evidence="7">AVDCRST_MAG81</strain>
    </source>
</reference>
<dbReference type="PANTHER" id="PTHR33204:SF29">
    <property type="entry name" value="TRANSCRIPTIONAL REGULATOR"/>
    <property type="match status" value="1"/>
</dbReference>
<dbReference type="GO" id="GO:0003677">
    <property type="term" value="F:DNA binding"/>
    <property type="evidence" value="ECO:0007669"/>
    <property type="project" value="UniProtKB-KW"/>
</dbReference>
<dbReference type="InterPro" id="IPR036388">
    <property type="entry name" value="WH-like_DNA-bd_sf"/>
</dbReference>
<keyword evidence="4" id="KW-0597">Phosphoprotein</keyword>
<dbReference type="EMBL" id="CADCWO010000252">
    <property type="protein sequence ID" value="CAA9589843.1"/>
    <property type="molecule type" value="Genomic_DNA"/>
</dbReference>
<evidence type="ECO:0000256" key="4">
    <source>
        <dbReference type="PROSITE-ProRule" id="PRU00169"/>
    </source>
</evidence>
<gene>
    <name evidence="7" type="ORF">AVDCRST_MAG81-4871</name>
</gene>
<evidence type="ECO:0000256" key="3">
    <source>
        <dbReference type="ARBA" id="ARBA00023163"/>
    </source>
</evidence>